<dbReference type="RefSeq" id="XP_008021267.1">
    <property type="nucleotide sequence ID" value="XM_008023076.1"/>
</dbReference>
<organism evidence="2 3">
    <name type="scientific">Exserohilum turcicum (strain 28A)</name>
    <name type="common">Northern leaf blight fungus</name>
    <name type="synonym">Setosphaeria turcica</name>
    <dbReference type="NCBI Taxonomy" id="671987"/>
    <lineage>
        <taxon>Eukaryota</taxon>
        <taxon>Fungi</taxon>
        <taxon>Dikarya</taxon>
        <taxon>Ascomycota</taxon>
        <taxon>Pezizomycotina</taxon>
        <taxon>Dothideomycetes</taxon>
        <taxon>Pleosporomycetidae</taxon>
        <taxon>Pleosporales</taxon>
        <taxon>Pleosporineae</taxon>
        <taxon>Pleosporaceae</taxon>
        <taxon>Exserohilum</taxon>
    </lineage>
</organism>
<dbReference type="Proteomes" id="UP000016935">
    <property type="component" value="Unassembled WGS sequence"/>
</dbReference>
<dbReference type="AlphaFoldDB" id="R0KNS4"/>
<dbReference type="EMBL" id="KB908482">
    <property type="protein sequence ID" value="EOA90709.1"/>
    <property type="molecule type" value="Genomic_DNA"/>
</dbReference>
<name>R0KNS4_EXST2</name>
<dbReference type="HOGENOM" id="CLU_1797663_0_0_1"/>
<proteinExistence type="predicted"/>
<evidence type="ECO:0000256" key="1">
    <source>
        <dbReference type="SAM" id="SignalP"/>
    </source>
</evidence>
<evidence type="ECO:0000313" key="3">
    <source>
        <dbReference type="Proteomes" id="UP000016935"/>
    </source>
</evidence>
<reference evidence="2 3" key="2">
    <citation type="journal article" date="2013" name="PLoS Genet.">
        <title>Comparative genome structure, secondary metabolite, and effector coding capacity across Cochliobolus pathogens.</title>
        <authorList>
            <person name="Condon B.J."/>
            <person name="Leng Y."/>
            <person name="Wu D."/>
            <person name="Bushley K.E."/>
            <person name="Ohm R.A."/>
            <person name="Otillar R."/>
            <person name="Martin J."/>
            <person name="Schackwitz W."/>
            <person name="Grimwood J."/>
            <person name="MohdZainudin N."/>
            <person name="Xue C."/>
            <person name="Wang R."/>
            <person name="Manning V.A."/>
            <person name="Dhillon B."/>
            <person name="Tu Z.J."/>
            <person name="Steffenson B.J."/>
            <person name="Salamov A."/>
            <person name="Sun H."/>
            <person name="Lowry S."/>
            <person name="LaButti K."/>
            <person name="Han J."/>
            <person name="Copeland A."/>
            <person name="Lindquist E."/>
            <person name="Barry K."/>
            <person name="Schmutz J."/>
            <person name="Baker S.E."/>
            <person name="Ciuffetti L.M."/>
            <person name="Grigoriev I.V."/>
            <person name="Zhong S."/>
            <person name="Turgeon B.G."/>
        </authorList>
    </citation>
    <scope>NUCLEOTIDE SEQUENCE [LARGE SCALE GENOMIC DNA]</scope>
    <source>
        <strain evidence="3">28A</strain>
    </source>
</reference>
<sequence>MAFVCCACAWAWVSIFLKWGAMQNQIEQPHNTVRTTDNAGRVPVVARSECHRSYEVPGDNPMLGIHAYTLAFRELFVESFHRPKRDAHLREGMPGVSPRRKLVLLGASAKSYNPVLRSAHTTINHETTPPAIFLHQSRDTAEWI</sequence>
<protein>
    <submittedName>
        <fullName evidence="2">Uncharacterized protein</fullName>
    </submittedName>
</protein>
<feature type="chain" id="PRO_5004343386" evidence="1">
    <location>
        <begin position="24"/>
        <end position="144"/>
    </location>
</feature>
<keyword evidence="3" id="KW-1185">Reference proteome</keyword>
<feature type="signal peptide" evidence="1">
    <location>
        <begin position="1"/>
        <end position="23"/>
    </location>
</feature>
<keyword evidence="1" id="KW-0732">Signal</keyword>
<accession>R0KNS4</accession>
<reference evidence="2 3" key="1">
    <citation type="journal article" date="2012" name="PLoS Pathog.">
        <title>Diverse lifestyles and strategies of plant pathogenesis encoded in the genomes of eighteen Dothideomycetes fungi.</title>
        <authorList>
            <person name="Ohm R.A."/>
            <person name="Feau N."/>
            <person name="Henrissat B."/>
            <person name="Schoch C.L."/>
            <person name="Horwitz B.A."/>
            <person name="Barry K.W."/>
            <person name="Condon B.J."/>
            <person name="Copeland A.C."/>
            <person name="Dhillon B."/>
            <person name="Glaser F."/>
            <person name="Hesse C.N."/>
            <person name="Kosti I."/>
            <person name="LaButti K."/>
            <person name="Lindquist E.A."/>
            <person name="Lucas S."/>
            <person name="Salamov A.A."/>
            <person name="Bradshaw R.E."/>
            <person name="Ciuffetti L."/>
            <person name="Hamelin R.C."/>
            <person name="Kema G.H.J."/>
            <person name="Lawrence C."/>
            <person name="Scott J.A."/>
            <person name="Spatafora J.W."/>
            <person name="Turgeon B.G."/>
            <person name="de Wit P.J.G.M."/>
            <person name="Zhong S."/>
            <person name="Goodwin S.B."/>
            <person name="Grigoriev I.V."/>
        </authorList>
    </citation>
    <scope>NUCLEOTIDE SEQUENCE [LARGE SCALE GENOMIC DNA]</scope>
    <source>
        <strain evidence="3">28A</strain>
    </source>
</reference>
<dbReference type="GeneID" id="19404101"/>
<evidence type="ECO:0000313" key="2">
    <source>
        <dbReference type="EMBL" id="EOA90709.1"/>
    </source>
</evidence>
<gene>
    <name evidence="2" type="ORF">SETTUDRAFT_36219</name>
</gene>